<dbReference type="SUPFAM" id="SSF103088">
    <property type="entry name" value="OmpA-like"/>
    <property type="match status" value="1"/>
</dbReference>
<dbReference type="InterPro" id="IPR006690">
    <property type="entry name" value="OMPA-like_CS"/>
</dbReference>
<keyword evidence="3" id="KW-0998">Cell outer membrane</keyword>
<dbReference type="Pfam" id="PF13488">
    <property type="entry name" value="Gly-zipper_Omp"/>
    <property type="match status" value="1"/>
</dbReference>
<dbReference type="PROSITE" id="PS01068">
    <property type="entry name" value="OMPA_1"/>
    <property type="match status" value="1"/>
</dbReference>
<dbReference type="PANTHER" id="PTHR30329:SF21">
    <property type="entry name" value="LIPOPROTEIN YIAD-RELATED"/>
    <property type="match status" value="1"/>
</dbReference>
<dbReference type="InterPro" id="IPR006665">
    <property type="entry name" value="OmpA-like"/>
</dbReference>
<name>A0A3B0YGN3_9ZZZZ</name>
<comment type="subcellular location">
    <subcellularLocation>
        <location evidence="1">Cell outer membrane</location>
    </subcellularLocation>
</comment>
<evidence type="ECO:0000256" key="3">
    <source>
        <dbReference type="ARBA" id="ARBA00023237"/>
    </source>
</evidence>
<dbReference type="InterPro" id="IPR050330">
    <property type="entry name" value="Bact_OuterMem_StrucFunc"/>
</dbReference>
<dbReference type="AlphaFoldDB" id="A0A3B0YGN3"/>
<dbReference type="InterPro" id="IPR006664">
    <property type="entry name" value="OMP_bac"/>
</dbReference>
<evidence type="ECO:0000313" key="6">
    <source>
        <dbReference type="EMBL" id="VAW75870.1"/>
    </source>
</evidence>
<organism evidence="6">
    <name type="scientific">hydrothermal vent metagenome</name>
    <dbReference type="NCBI Taxonomy" id="652676"/>
    <lineage>
        <taxon>unclassified sequences</taxon>
        <taxon>metagenomes</taxon>
        <taxon>ecological metagenomes</taxon>
    </lineage>
</organism>
<protein>
    <submittedName>
        <fullName evidence="6">Outer membrane protein A</fullName>
    </submittedName>
</protein>
<proteinExistence type="predicted"/>
<dbReference type="CDD" id="cd07185">
    <property type="entry name" value="OmpA_C-like"/>
    <property type="match status" value="1"/>
</dbReference>
<sequence length="263" mass="27660">MKQVRNGIIAVLALTLAACAADDRIRRAKTGAAIGAIAGAIIGQQVSGGKKGALAGAAIGAIAGGATGNYMDEQQRAFESELAEEQRRSDIEIHRLQDESLKIDVSSEVSFDFNSASLKPGFLPTLDKVSGILGRYTSTMVTVVGHTDSVGSESYNQALSERRARSVMNYMMDRGINPARLSAVGRGESQPRTSNATEAGRQLNRRVEILIRPVESNSANNQPAHGYSSGAPHGGAPSQPPPHDTYNEPVSAPSGQSDHSVGH</sequence>
<feature type="region of interest" description="Disordered" evidence="4">
    <location>
        <begin position="180"/>
        <end position="263"/>
    </location>
</feature>
<evidence type="ECO:0000256" key="2">
    <source>
        <dbReference type="ARBA" id="ARBA00023136"/>
    </source>
</evidence>
<dbReference type="InterPro" id="IPR036737">
    <property type="entry name" value="OmpA-like_sf"/>
</dbReference>
<accession>A0A3B0YGN3</accession>
<dbReference type="EMBL" id="UOFN01000051">
    <property type="protein sequence ID" value="VAW75870.1"/>
    <property type="molecule type" value="Genomic_DNA"/>
</dbReference>
<dbReference type="PROSITE" id="PS51123">
    <property type="entry name" value="OMPA_2"/>
    <property type="match status" value="1"/>
</dbReference>
<keyword evidence="2" id="KW-0472">Membrane</keyword>
<dbReference type="PROSITE" id="PS51257">
    <property type="entry name" value="PROKAR_LIPOPROTEIN"/>
    <property type="match status" value="1"/>
</dbReference>
<evidence type="ECO:0000256" key="4">
    <source>
        <dbReference type="SAM" id="MobiDB-lite"/>
    </source>
</evidence>
<dbReference type="Pfam" id="PF00691">
    <property type="entry name" value="OmpA"/>
    <property type="match status" value="1"/>
</dbReference>
<evidence type="ECO:0000259" key="5">
    <source>
        <dbReference type="PROSITE" id="PS51123"/>
    </source>
</evidence>
<dbReference type="PANTHER" id="PTHR30329">
    <property type="entry name" value="STATOR ELEMENT OF FLAGELLAR MOTOR COMPLEX"/>
    <property type="match status" value="1"/>
</dbReference>
<evidence type="ECO:0000256" key="1">
    <source>
        <dbReference type="ARBA" id="ARBA00004442"/>
    </source>
</evidence>
<dbReference type="PRINTS" id="PR01023">
    <property type="entry name" value="NAFLGMOTY"/>
</dbReference>
<dbReference type="GO" id="GO:0009279">
    <property type="term" value="C:cell outer membrane"/>
    <property type="evidence" value="ECO:0007669"/>
    <property type="project" value="UniProtKB-SubCell"/>
</dbReference>
<feature type="domain" description="OmpA-like" evidence="5">
    <location>
        <begin position="97"/>
        <end position="215"/>
    </location>
</feature>
<dbReference type="InterPro" id="IPR039567">
    <property type="entry name" value="Gly-zipper"/>
</dbReference>
<reference evidence="6" key="1">
    <citation type="submission" date="2018-06" db="EMBL/GenBank/DDBJ databases">
        <authorList>
            <person name="Zhirakovskaya E."/>
        </authorList>
    </citation>
    <scope>NUCLEOTIDE SEQUENCE</scope>
</reference>
<dbReference type="Gene3D" id="3.30.1330.60">
    <property type="entry name" value="OmpA-like domain"/>
    <property type="match status" value="1"/>
</dbReference>
<feature type="compositionally biased region" description="Polar residues" evidence="4">
    <location>
        <begin position="253"/>
        <end position="263"/>
    </location>
</feature>
<gene>
    <name evidence="6" type="ORF">MNBD_GAMMA15-2534</name>
</gene>
<dbReference type="PRINTS" id="PR01021">
    <property type="entry name" value="OMPADOMAIN"/>
</dbReference>